<dbReference type="InterPro" id="IPR000644">
    <property type="entry name" value="CBS_dom"/>
</dbReference>
<accession>A0A084U9G2</accession>
<dbReference type="PANTHER" id="PTHR43080">
    <property type="entry name" value="CBS DOMAIN-CONTAINING PROTEIN CBSX3, MITOCHONDRIAL"/>
    <property type="match status" value="1"/>
</dbReference>
<dbReference type="InterPro" id="IPR051257">
    <property type="entry name" value="Diverse_CBS-Domain"/>
</dbReference>
<dbReference type="SMART" id="SM00116">
    <property type="entry name" value="CBS"/>
    <property type="match status" value="2"/>
</dbReference>
<feature type="domain" description="CBS" evidence="3">
    <location>
        <begin position="72"/>
        <end position="130"/>
    </location>
</feature>
<dbReference type="PROSITE" id="PS51371">
    <property type="entry name" value="CBS"/>
    <property type="match status" value="2"/>
</dbReference>
<dbReference type="InterPro" id="IPR046342">
    <property type="entry name" value="CBS_dom_sf"/>
</dbReference>
<protein>
    <submittedName>
        <fullName evidence="4">CBS domain containing protein</fullName>
    </submittedName>
</protein>
<dbReference type="Gene3D" id="3.10.580.10">
    <property type="entry name" value="CBS-domain"/>
    <property type="match status" value="1"/>
</dbReference>
<proteinExistence type="predicted"/>
<dbReference type="SUPFAM" id="SSF54631">
    <property type="entry name" value="CBS-domain pair"/>
    <property type="match status" value="1"/>
</dbReference>
<feature type="domain" description="CBS" evidence="3">
    <location>
        <begin position="7"/>
        <end position="66"/>
    </location>
</feature>
<sequence length="144" mass="15218">MQVNDIMTRYPACCGPNETIEAAAKLMAERSVGSIPVLNEAEEPIGVVTDRDICCGAVAEGKGGDTPVSEVMTTDVLTVSQDEDVSSCCKKMEQRQVRRVVVTDEDGKCCGIVAQADIARDASGEETGDLVQEISRPSSKSGCC</sequence>
<dbReference type="EMBL" id="JMQM01000001">
    <property type="protein sequence ID" value="KFB09598.1"/>
    <property type="molecule type" value="Genomic_DNA"/>
</dbReference>
<evidence type="ECO:0000313" key="5">
    <source>
        <dbReference type="Proteomes" id="UP000053675"/>
    </source>
</evidence>
<evidence type="ECO:0000259" key="3">
    <source>
        <dbReference type="PROSITE" id="PS51371"/>
    </source>
</evidence>
<organism evidence="4 5">
    <name type="scientific">Nitratireductor basaltis</name>
    <dbReference type="NCBI Taxonomy" id="472175"/>
    <lineage>
        <taxon>Bacteria</taxon>
        <taxon>Pseudomonadati</taxon>
        <taxon>Pseudomonadota</taxon>
        <taxon>Alphaproteobacteria</taxon>
        <taxon>Hyphomicrobiales</taxon>
        <taxon>Phyllobacteriaceae</taxon>
        <taxon>Nitratireductor</taxon>
    </lineage>
</organism>
<dbReference type="CDD" id="cd04622">
    <property type="entry name" value="CBS_pair_HRP1_like"/>
    <property type="match status" value="1"/>
</dbReference>
<dbReference type="Pfam" id="PF00571">
    <property type="entry name" value="CBS"/>
    <property type="match status" value="2"/>
</dbReference>
<keyword evidence="5" id="KW-1185">Reference proteome</keyword>
<evidence type="ECO:0000256" key="2">
    <source>
        <dbReference type="PROSITE-ProRule" id="PRU00703"/>
    </source>
</evidence>
<keyword evidence="1 2" id="KW-0129">CBS domain</keyword>
<name>A0A084U9G2_9HYPH</name>
<gene>
    <name evidence="4" type="ORF">EL18_00614</name>
</gene>
<dbReference type="AlphaFoldDB" id="A0A084U9G2"/>
<dbReference type="OrthoDB" id="9802114at2"/>
<evidence type="ECO:0000256" key="1">
    <source>
        <dbReference type="ARBA" id="ARBA00023122"/>
    </source>
</evidence>
<dbReference type="Proteomes" id="UP000053675">
    <property type="component" value="Unassembled WGS sequence"/>
</dbReference>
<dbReference type="PANTHER" id="PTHR43080:SF2">
    <property type="entry name" value="CBS DOMAIN-CONTAINING PROTEIN"/>
    <property type="match status" value="1"/>
</dbReference>
<evidence type="ECO:0000313" key="4">
    <source>
        <dbReference type="EMBL" id="KFB09598.1"/>
    </source>
</evidence>
<comment type="caution">
    <text evidence="4">The sequence shown here is derived from an EMBL/GenBank/DDBJ whole genome shotgun (WGS) entry which is preliminary data.</text>
</comment>
<dbReference type="eggNOG" id="COG0517">
    <property type="taxonomic scope" value="Bacteria"/>
</dbReference>
<reference evidence="4 5" key="1">
    <citation type="submission" date="2014-05" db="EMBL/GenBank/DDBJ databases">
        <title>Draft Genome Sequence of Nitratireductor basaltis Strain UMTGB225, A Marine Bacterium Isolated from Green Barrel Tunicate.</title>
        <authorList>
            <person name="Gan H.Y."/>
        </authorList>
    </citation>
    <scope>NUCLEOTIDE SEQUENCE [LARGE SCALE GENOMIC DNA]</scope>
    <source>
        <strain evidence="4 5">UMTGB225</strain>
    </source>
</reference>
<dbReference type="STRING" id="472175.EL18_00614"/>